<keyword evidence="1" id="KW-0812">Transmembrane</keyword>
<comment type="caution">
    <text evidence="2">The sequence shown here is derived from an EMBL/GenBank/DDBJ whole genome shotgun (WGS) entry which is preliminary data.</text>
</comment>
<sequence>MRIIYPCSHLWSRAFPWLISCQSGSSPELYAVRPPAPVAVLAIVLAVTAVLVMLGCTPQVAMATVLAGGLTAAELRLLLS</sequence>
<evidence type="ECO:0000256" key="1">
    <source>
        <dbReference type="SAM" id="Phobius"/>
    </source>
</evidence>
<keyword evidence="1" id="KW-1133">Transmembrane helix</keyword>
<feature type="transmembrane region" description="Helical" evidence="1">
    <location>
        <begin position="36"/>
        <end position="54"/>
    </location>
</feature>
<keyword evidence="3" id="KW-1185">Reference proteome</keyword>
<accession>A0A2M8MCM4</accession>
<dbReference type="AlphaFoldDB" id="A0A2M8MCM4"/>
<protein>
    <submittedName>
        <fullName evidence="2">Uncharacterized protein</fullName>
    </submittedName>
</protein>
<gene>
    <name evidence="2" type="ORF">CUT44_00605</name>
</gene>
<evidence type="ECO:0000313" key="3">
    <source>
        <dbReference type="Proteomes" id="UP000230407"/>
    </source>
</evidence>
<reference evidence="2 3" key="1">
    <citation type="submission" date="2017-11" db="EMBL/GenBank/DDBJ databases">
        <title>Streptomyces carmine sp. nov., a novel actinomycete isolated from Sophora alopecuroides in Xinjiang, China.</title>
        <authorList>
            <person name="Wang Y."/>
            <person name="Luo X."/>
            <person name="Wan C."/>
            <person name="Zhang L."/>
        </authorList>
    </citation>
    <scope>NUCLEOTIDE SEQUENCE [LARGE SCALE GENOMIC DNA]</scope>
    <source>
        <strain evidence="2 3">TRM SA0054</strain>
    </source>
</reference>
<dbReference type="Proteomes" id="UP000230407">
    <property type="component" value="Unassembled WGS sequence"/>
</dbReference>
<name>A0A2M8MCM4_9ACTN</name>
<keyword evidence="1" id="KW-0472">Membrane</keyword>
<evidence type="ECO:0000313" key="2">
    <source>
        <dbReference type="EMBL" id="PJF01948.1"/>
    </source>
</evidence>
<dbReference type="EMBL" id="PGGW01000007">
    <property type="protein sequence ID" value="PJF01948.1"/>
    <property type="molecule type" value="Genomic_DNA"/>
</dbReference>
<organism evidence="2 3">
    <name type="scientific">Streptomyces carminius</name>
    <dbReference type="NCBI Taxonomy" id="2665496"/>
    <lineage>
        <taxon>Bacteria</taxon>
        <taxon>Bacillati</taxon>
        <taxon>Actinomycetota</taxon>
        <taxon>Actinomycetes</taxon>
        <taxon>Kitasatosporales</taxon>
        <taxon>Streptomycetaceae</taxon>
        <taxon>Streptomyces</taxon>
    </lineage>
</organism>
<proteinExistence type="predicted"/>